<dbReference type="SUPFAM" id="SSF52540">
    <property type="entry name" value="P-loop containing nucleoside triphosphate hydrolases"/>
    <property type="match status" value="1"/>
</dbReference>
<evidence type="ECO:0000259" key="1">
    <source>
        <dbReference type="Pfam" id="PF10593"/>
    </source>
</evidence>
<reference evidence="2 3" key="1">
    <citation type="submission" date="2018-08" db="EMBL/GenBank/DDBJ databases">
        <title>Paenibacillus sp. M4BSY-1, whole genome shotgun sequence.</title>
        <authorList>
            <person name="Tuo L."/>
        </authorList>
    </citation>
    <scope>NUCLEOTIDE SEQUENCE [LARGE SCALE GENOMIC DNA]</scope>
    <source>
        <strain evidence="2 3">M4BSY-1</strain>
    </source>
</reference>
<accession>A0A371PGS7</accession>
<dbReference type="RefSeq" id="WP_116046499.1">
    <property type="nucleotide sequence ID" value="NZ_QUBQ01000002.1"/>
</dbReference>
<name>A0A371PGS7_9BACL</name>
<comment type="caution">
    <text evidence="2">The sequence shown here is derived from an EMBL/GenBank/DDBJ whole genome shotgun (WGS) entry which is preliminary data.</text>
</comment>
<evidence type="ECO:0000313" key="3">
    <source>
        <dbReference type="Proteomes" id="UP000261905"/>
    </source>
</evidence>
<evidence type="ECO:0000313" key="2">
    <source>
        <dbReference type="EMBL" id="REK74836.1"/>
    </source>
</evidence>
<keyword evidence="3" id="KW-1185">Reference proteome</keyword>
<dbReference type="Pfam" id="PF10593">
    <property type="entry name" value="Z1"/>
    <property type="match status" value="1"/>
</dbReference>
<sequence>MENTIEMKIKSNHNNWPIISDGFFRKKMTEQLIKDEIPLNAIDKIFQNSINILSNCPNPKDEAPNSKTGIVIGKVQSGKTSNFISLMALAFDNNYDIIVVLGGTKNILLGQNVARISSYFSNIPVEKLVILATNANESILNPAAIKQFIIEKRKVVIVGLKGRVRINTITRIFSDPILCNVPTLVIDDEGDQATLNTQVSRNSMSATYEAAVTLKERLKRHCFLSITATPQANILIKTCDQLSPDFGSLVYPGDDYCGLEEFHGENQDTYIKLIPDSEPNILEDMGLPISFYKALATFFVGGAVRRYRADSGNHAMLIHPSQRKFDHQIVLRKVNSVLNEWTDIARTKLEGIDDISYQSLLTHLYNAYLDFKNDGVILPSFNELEKNILECIVMCPDAHICNGDEDASENSRFYKINIFVGGNLVERGLTIKGLAVTYIIRRARGVSNVDNTEQRARWFGYKRSFLDVCRVFTTQPIKDDFSSILEHDDDLWATIERAEHRGIPFKEIPRVFVLANKMLTMTRKNVAKAERFSFSEWNKQDLLLLNRSSVERNIAYINDFREKHHDLIELLNHRGVNKHVLIKGLNFFEVKNSLLGNLFFPQSSNLDSAFFNKLEEAIIKSEINPVVDILWIRDKEHETRTISSTGKINQLFQGRNSTPGSETYYPGDSSMVSVSRSGVMQLQIHFIRPKNMPEINYYSPAFALYVPVQYAEKMERLVGQI</sequence>
<dbReference type="InterPro" id="IPR027417">
    <property type="entry name" value="P-loop_NTPase"/>
</dbReference>
<protein>
    <recommendedName>
        <fullName evidence="1">Putative endonuclease Z1 domain-containing protein</fullName>
    </recommendedName>
</protein>
<proteinExistence type="predicted"/>
<dbReference type="EMBL" id="QUBQ01000002">
    <property type="protein sequence ID" value="REK74836.1"/>
    <property type="molecule type" value="Genomic_DNA"/>
</dbReference>
<organism evidence="2 3">
    <name type="scientific">Paenibacillus paeoniae</name>
    <dbReference type="NCBI Taxonomy" id="2292705"/>
    <lineage>
        <taxon>Bacteria</taxon>
        <taxon>Bacillati</taxon>
        <taxon>Bacillota</taxon>
        <taxon>Bacilli</taxon>
        <taxon>Bacillales</taxon>
        <taxon>Paenibacillaceae</taxon>
        <taxon>Paenibacillus</taxon>
    </lineage>
</organism>
<dbReference type="AlphaFoldDB" id="A0A371PGS7"/>
<dbReference type="InterPro" id="IPR018310">
    <property type="entry name" value="Put_endonuclease_Z1-dom"/>
</dbReference>
<gene>
    <name evidence="2" type="ORF">DX130_14360</name>
</gene>
<dbReference type="OrthoDB" id="436461at2"/>
<feature type="domain" description="Putative endonuclease Z1" evidence="1">
    <location>
        <begin position="291"/>
        <end position="506"/>
    </location>
</feature>
<dbReference type="Proteomes" id="UP000261905">
    <property type="component" value="Unassembled WGS sequence"/>
</dbReference>